<dbReference type="EMBL" id="SRLO01000037">
    <property type="protein sequence ID" value="TNN82717.1"/>
    <property type="molecule type" value="Genomic_DNA"/>
</dbReference>
<protein>
    <submittedName>
        <fullName evidence="1">Uncharacterized protein</fullName>
    </submittedName>
</protein>
<reference evidence="1 2" key="1">
    <citation type="submission" date="2019-03" db="EMBL/GenBank/DDBJ databases">
        <title>First draft genome of Liparis tanakae, snailfish: a comprehensive survey of snailfish specific genes.</title>
        <authorList>
            <person name="Kim W."/>
            <person name="Song I."/>
            <person name="Jeong J.-H."/>
            <person name="Kim D."/>
            <person name="Kim S."/>
            <person name="Ryu S."/>
            <person name="Song J.Y."/>
            <person name="Lee S.K."/>
        </authorList>
    </citation>
    <scope>NUCLEOTIDE SEQUENCE [LARGE SCALE GENOMIC DNA]</scope>
    <source>
        <tissue evidence="1">Muscle</tissue>
    </source>
</reference>
<sequence length="251" mass="27502">MQSLTCWEGCEPELRAKRSVGLQKSCWEASDGSRPAVSSAIALQLGGLKAFTGSGGHHDHNLSTEGGLIPPIASHLRPLERSELNEARLTWNALRPLGDDRQVTECWSTRSNACRAQGPKTNFSLKDRKKKRERGKVQTSVVLGLWAPLIVKDSPDVRSLSVAMKTFFVGPTAEAEKLTRGRRSVVPAPLGLSLGLSVIISLRVDGGHRRRTLRSSVGLTEIQPQDVEMSNVFNIRSRLIMRLIIVPTHTG</sequence>
<comment type="caution">
    <text evidence="1">The sequence shown here is derived from an EMBL/GenBank/DDBJ whole genome shotgun (WGS) entry which is preliminary data.</text>
</comment>
<name>A0A4Z2IY71_9TELE</name>
<organism evidence="1 2">
    <name type="scientific">Liparis tanakae</name>
    <name type="common">Tanaka's snailfish</name>
    <dbReference type="NCBI Taxonomy" id="230148"/>
    <lineage>
        <taxon>Eukaryota</taxon>
        <taxon>Metazoa</taxon>
        <taxon>Chordata</taxon>
        <taxon>Craniata</taxon>
        <taxon>Vertebrata</taxon>
        <taxon>Euteleostomi</taxon>
        <taxon>Actinopterygii</taxon>
        <taxon>Neopterygii</taxon>
        <taxon>Teleostei</taxon>
        <taxon>Neoteleostei</taxon>
        <taxon>Acanthomorphata</taxon>
        <taxon>Eupercaria</taxon>
        <taxon>Perciformes</taxon>
        <taxon>Cottioidei</taxon>
        <taxon>Cottales</taxon>
        <taxon>Liparidae</taxon>
        <taxon>Liparis</taxon>
    </lineage>
</organism>
<evidence type="ECO:0000313" key="1">
    <source>
        <dbReference type="EMBL" id="TNN82717.1"/>
    </source>
</evidence>
<gene>
    <name evidence="1" type="ORF">EYF80_006958</name>
</gene>
<evidence type="ECO:0000313" key="2">
    <source>
        <dbReference type="Proteomes" id="UP000314294"/>
    </source>
</evidence>
<dbReference type="AlphaFoldDB" id="A0A4Z2IY71"/>
<proteinExistence type="predicted"/>
<dbReference type="Proteomes" id="UP000314294">
    <property type="component" value="Unassembled WGS sequence"/>
</dbReference>
<accession>A0A4Z2IY71</accession>
<keyword evidence="2" id="KW-1185">Reference proteome</keyword>